<keyword evidence="4" id="KW-1185">Reference proteome</keyword>
<dbReference type="EMBL" id="LT984807">
    <property type="protein sequence ID" value="SPD60833.1"/>
    <property type="molecule type" value="Genomic_DNA"/>
</dbReference>
<reference evidence="3 4" key="1">
    <citation type="submission" date="2018-01" db="EMBL/GenBank/DDBJ databases">
        <authorList>
            <person name="Clerissi C."/>
        </authorList>
    </citation>
    <scope>NUCLEOTIDE SEQUENCE [LARGE SCALE GENOMIC DNA]</scope>
    <source>
        <strain evidence="1">Cupriavidus taiwanensis STM 6082</strain>
        <strain evidence="2">Cupriavidus taiwanensis STM 6160</strain>
        <plasmid evidence="3">ii</plasmid>
        <plasmid evidence="2">II</plasmid>
    </source>
</reference>
<geneLocation type="plasmid" evidence="3">
    <name>ii</name>
</geneLocation>
<organism evidence="2 3">
    <name type="scientific">Cupriavidus neocaledonicus</name>
    <dbReference type="NCBI Taxonomy" id="1040979"/>
    <lineage>
        <taxon>Bacteria</taxon>
        <taxon>Pseudomonadati</taxon>
        <taxon>Pseudomonadota</taxon>
        <taxon>Betaproteobacteria</taxon>
        <taxon>Burkholderiales</taxon>
        <taxon>Burkholderiaceae</taxon>
        <taxon>Cupriavidus</taxon>
    </lineage>
</organism>
<geneLocation type="plasmid" evidence="2">
    <name>II</name>
</geneLocation>
<accession>A0A375HTQ6</accession>
<sequence>MDARLSAAGKSFAPARFRILTDLREFCSDTRHIVTKSLHTIINVNIVEGYDIGVAVRRHISHHVVISAIKKKTNVNFPRTA</sequence>
<protein>
    <submittedName>
        <fullName evidence="2">Uncharacterized protein</fullName>
    </submittedName>
</protein>
<dbReference type="Proteomes" id="UP000256710">
    <property type="component" value="Unassembled WGS sequence"/>
</dbReference>
<dbReference type="EMBL" id="OFTC01000044">
    <property type="protein sequence ID" value="SOZ39834.1"/>
    <property type="molecule type" value="Genomic_DNA"/>
</dbReference>
<gene>
    <name evidence="1" type="ORF">CBM2605_B50006</name>
    <name evidence="2" type="ORF">CBM2607_MP21491</name>
</gene>
<evidence type="ECO:0000313" key="4">
    <source>
        <dbReference type="Proteomes" id="UP000256710"/>
    </source>
</evidence>
<name>A0A375HTQ6_9BURK</name>
<dbReference type="AlphaFoldDB" id="A0A375HTQ6"/>
<evidence type="ECO:0000313" key="3">
    <source>
        <dbReference type="Proteomes" id="UP000255168"/>
    </source>
</evidence>
<evidence type="ECO:0000313" key="2">
    <source>
        <dbReference type="EMBL" id="SPD60833.1"/>
    </source>
</evidence>
<keyword evidence="2" id="KW-0614">Plasmid</keyword>
<evidence type="ECO:0000313" key="1">
    <source>
        <dbReference type="EMBL" id="SOZ39834.1"/>
    </source>
</evidence>
<dbReference type="Proteomes" id="UP000255168">
    <property type="component" value="Plasmid II"/>
</dbReference>
<proteinExistence type="predicted"/>